<proteinExistence type="predicted"/>
<dbReference type="OrthoDB" id="5874321at2759"/>
<sequence length="133" mass="15366">MEGKSEEVQRLRDEEEERKRIREHYDRLREKEMEANRSPHSLTPGAVRREPHRVYASPNYGYSPQAGMSTSVPEYDSYDLIDRYHLHRYPAPEPPAPKSCAVPTLGGVTATYHTRVTYGGIPQPPPYHYAMPR</sequence>
<feature type="compositionally biased region" description="Basic and acidic residues" evidence="1">
    <location>
        <begin position="1"/>
        <end position="37"/>
    </location>
</feature>
<dbReference type="EMBL" id="UYRV01009081">
    <property type="protein sequence ID" value="VDK56215.1"/>
    <property type="molecule type" value="Genomic_DNA"/>
</dbReference>
<keyword evidence="3" id="KW-1185">Reference proteome</keyword>
<gene>
    <name evidence="2" type="ORF">CGOC_LOCUS3567</name>
</gene>
<feature type="compositionally biased region" description="Polar residues" evidence="1">
    <location>
        <begin position="60"/>
        <end position="72"/>
    </location>
</feature>
<accession>A0A3P6RQE3</accession>
<dbReference type="AlphaFoldDB" id="A0A3P6RQE3"/>
<organism evidence="2 3">
    <name type="scientific">Cylicostephanus goldi</name>
    <name type="common">Nematode worm</name>
    <dbReference type="NCBI Taxonomy" id="71465"/>
    <lineage>
        <taxon>Eukaryota</taxon>
        <taxon>Metazoa</taxon>
        <taxon>Ecdysozoa</taxon>
        <taxon>Nematoda</taxon>
        <taxon>Chromadorea</taxon>
        <taxon>Rhabditida</taxon>
        <taxon>Rhabditina</taxon>
        <taxon>Rhabditomorpha</taxon>
        <taxon>Strongyloidea</taxon>
        <taxon>Strongylidae</taxon>
        <taxon>Cylicostephanus</taxon>
    </lineage>
</organism>
<dbReference type="Proteomes" id="UP000271889">
    <property type="component" value="Unassembled WGS sequence"/>
</dbReference>
<protein>
    <submittedName>
        <fullName evidence="2">Uncharacterized protein</fullName>
    </submittedName>
</protein>
<reference evidence="2 3" key="1">
    <citation type="submission" date="2018-11" db="EMBL/GenBank/DDBJ databases">
        <authorList>
            <consortium name="Pathogen Informatics"/>
        </authorList>
    </citation>
    <scope>NUCLEOTIDE SEQUENCE [LARGE SCALE GENOMIC DNA]</scope>
</reference>
<feature type="region of interest" description="Disordered" evidence="1">
    <location>
        <begin position="1"/>
        <end position="73"/>
    </location>
</feature>
<evidence type="ECO:0000313" key="2">
    <source>
        <dbReference type="EMBL" id="VDK56215.1"/>
    </source>
</evidence>
<name>A0A3P6RQE3_CYLGO</name>
<evidence type="ECO:0000313" key="3">
    <source>
        <dbReference type="Proteomes" id="UP000271889"/>
    </source>
</evidence>
<evidence type="ECO:0000256" key="1">
    <source>
        <dbReference type="SAM" id="MobiDB-lite"/>
    </source>
</evidence>